<dbReference type="PANTHER" id="PTHR10083">
    <property type="entry name" value="KUNITZ-TYPE PROTEASE INHIBITOR-RELATED"/>
    <property type="match status" value="1"/>
</dbReference>
<evidence type="ECO:0000256" key="4">
    <source>
        <dbReference type="ARBA" id="ARBA00023240"/>
    </source>
</evidence>
<dbReference type="PRINTS" id="PR00759">
    <property type="entry name" value="BASICPTASE"/>
</dbReference>
<dbReference type="GO" id="GO:0005615">
    <property type="term" value="C:extracellular space"/>
    <property type="evidence" value="ECO:0007669"/>
    <property type="project" value="TreeGrafter"/>
</dbReference>
<sequence>MKCTLFVFAIIALLLSIASVQAVDKSACSQPREIGPCRKADPKFFYNSESKACEDFLYGGCKGNDNRFDTKEECEKTCL</sequence>
<dbReference type="InterPro" id="IPR002223">
    <property type="entry name" value="Kunitz_BPTI"/>
</dbReference>
<dbReference type="AlphaFoldDB" id="A0A811UPN1"/>
<evidence type="ECO:0000256" key="5">
    <source>
        <dbReference type="ARBA" id="ARBA00034088"/>
    </source>
</evidence>
<feature type="signal peptide" evidence="7">
    <location>
        <begin position="1"/>
        <end position="22"/>
    </location>
</feature>
<name>A0A811UPN1_CERCA</name>
<dbReference type="SUPFAM" id="SSF57362">
    <property type="entry name" value="BPTI-like"/>
    <property type="match status" value="1"/>
</dbReference>
<dbReference type="InterPro" id="IPR020901">
    <property type="entry name" value="Prtase_inh_Kunz-CS"/>
</dbReference>
<keyword evidence="1" id="KW-0646">Protease inhibitor</keyword>
<dbReference type="OrthoDB" id="4473401at2759"/>
<reference evidence="9" key="1">
    <citation type="submission" date="2020-11" db="EMBL/GenBank/DDBJ databases">
        <authorList>
            <person name="Whitehead M."/>
        </authorList>
    </citation>
    <scope>NUCLEOTIDE SEQUENCE</scope>
    <source>
        <strain evidence="9">EGII</strain>
    </source>
</reference>
<comment type="caution">
    <text evidence="9">The sequence shown here is derived from an EMBL/GenBank/DDBJ whole genome shotgun (WGS) entry which is preliminary data.</text>
</comment>
<keyword evidence="6" id="KW-1203">Blood coagulation cascade inhibiting toxin</keyword>
<dbReference type="SMART" id="SM00131">
    <property type="entry name" value="KU"/>
    <property type="match status" value="1"/>
</dbReference>
<evidence type="ECO:0000256" key="6">
    <source>
        <dbReference type="ARBA" id="ARBA00034146"/>
    </source>
</evidence>
<dbReference type="InterPro" id="IPR050098">
    <property type="entry name" value="TFPI/VKTCI-like"/>
</dbReference>
<dbReference type="FunFam" id="4.10.410.10:FF:000021">
    <property type="entry name" value="Serine protease inhibitor, putative"/>
    <property type="match status" value="1"/>
</dbReference>
<keyword evidence="10" id="KW-1185">Reference proteome</keyword>
<dbReference type="CDD" id="cd00109">
    <property type="entry name" value="Kunitz-type"/>
    <property type="match status" value="1"/>
</dbReference>
<evidence type="ECO:0000256" key="1">
    <source>
        <dbReference type="ARBA" id="ARBA00022690"/>
    </source>
</evidence>
<comment type="function">
    <text evidence="5">Potent anticoagulant protein that inhibits the hydrolytic activities of all serine proteases tested (trypsin, thrombin, elastase, and chymotrypsin), with the highest efficacy on thrombin.</text>
</comment>
<protein>
    <submittedName>
        <fullName evidence="9">(Mediterranean fruit fly) hypothetical protein</fullName>
    </submittedName>
</protein>
<evidence type="ECO:0000256" key="2">
    <source>
        <dbReference type="ARBA" id="ARBA00022900"/>
    </source>
</evidence>
<dbReference type="PROSITE" id="PS00280">
    <property type="entry name" value="BPTI_KUNITZ_1"/>
    <property type="match status" value="1"/>
</dbReference>
<accession>A0A811UPN1</accession>
<evidence type="ECO:0000259" key="8">
    <source>
        <dbReference type="PROSITE" id="PS50279"/>
    </source>
</evidence>
<dbReference type="Proteomes" id="UP000606786">
    <property type="component" value="Unassembled WGS sequence"/>
</dbReference>
<keyword evidence="3" id="KW-1015">Disulfide bond</keyword>
<keyword evidence="4" id="KW-1199">Hemostasis impairing toxin</keyword>
<dbReference type="Pfam" id="PF00014">
    <property type="entry name" value="Kunitz_BPTI"/>
    <property type="match status" value="1"/>
</dbReference>
<dbReference type="InterPro" id="IPR036880">
    <property type="entry name" value="Kunitz_BPTI_sf"/>
</dbReference>
<evidence type="ECO:0000256" key="7">
    <source>
        <dbReference type="SAM" id="SignalP"/>
    </source>
</evidence>
<feature type="chain" id="PRO_5032468314" evidence="7">
    <location>
        <begin position="23"/>
        <end position="79"/>
    </location>
</feature>
<gene>
    <name evidence="9" type="ORF">CCAP1982_LOCUS8768</name>
</gene>
<evidence type="ECO:0000256" key="3">
    <source>
        <dbReference type="ARBA" id="ARBA00023157"/>
    </source>
</evidence>
<dbReference type="Gene3D" id="4.10.410.10">
    <property type="entry name" value="Pancreatic trypsin inhibitor Kunitz domain"/>
    <property type="match status" value="1"/>
</dbReference>
<dbReference type="PANTHER" id="PTHR10083:SF374">
    <property type="entry name" value="BPTI_KUNITZ INHIBITOR DOMAIN-CONTAINING PROTEIN"/>
    <property type="match status" value="1"/>
</dbReference>
<evidence type="ECO:0000313" key="9">
    <source>
        <dbReference type="EMBL" id="CAD7000278.1"/>
    </source>
</evidence>
<keyword evidence="2" id="KW-0722">Serine protease inhibitor</keyword>
<proteinExistence type="predicted"/>
<keyword evidence="4" id="KW-0800">Toxin</keyword>
<feature type="domain" description="BPTI/Kunitz inhibitor" evidence="8">
    <location>
        <begin position="28"/>
        <end position="78"/>
    </location>
</feature>
<evidence type="ECO:0000313" key="10">
    <source>
        <dbReference type="Proteomes" id="UP000606786"/>
    </source>
</evidence>
<dbReference type="EMBL" id="CAJHJT010000012">
    <property type="protein sequence ID" value="CAD7000278.1"/>
    <property type="molecule type" value="Genomic_DNA"/>
</dbReference>
<organism evidence="9 10">
    <name type="scientific">Ceratitis capitata</name>
    <name type="common">Mediterranean fruit fly</name>
    <name type="synonym">Tephritis capitata</name>
    <dbReference type="NCBI Taxonomy" id="7213"/>
    <lineage>
        <taxon>Eukaryota</taxon>
        <taxon>Metazoa</taxon>
        <taxon>Ecdysozoa</taxon>
        <taxon>Arthropoda</taxon>
        <taxon>Hexapoda</taxon>
        <taxon>Insecta</taxon>
        <taxon>Pterygota</taxon>
        <taxon>Neoptera</taxon>
        <taxon>Endopterygota</taxon>
        <taxon>Diptera</taxon>
        <taxon>Brachycera</taxon>
        <taxon>Muscomorpha</taxon>
        <taxon>Tephritoidea</taxon>
        <taxon>Tephritidae</taxon>
        <taxon>Ceratitis</taxon>
        <taxon>Ceratitis</taxon>
    </lineage>
</organism>
<dbReference type="PROSITE" id="PS50279">
    <property type="entry name" value="BPTI_KUNITZ_2"/>
    <property type="match status" value="1"/>
</dbReference>
<keyword evidence="7" id="KW-0732">Signal</keyword>
<dbReference type="GO" id="GO:0004867">
    <property type="term" value="F:serine-type endopeptidase inhibitor activity"/>
    <property type="evidence" value="ECO:0007669"/>
    <property type="project" value="UniProtKB-KW"/>
</dbReference>